<dbReference type="SUPFAM" id="SSF53328">
    <property type="entry name" value="Formyltransferase"/>
    <property type="match status" value="1"/>
</dbReference>
<dbReference type="EC" id="2.1.2.2" evidence="2"/>
<dbReference type="OrthoDB" id="27277at2157"/>
<name>A0A0Q0RYB5_9ARCH</name>
<evidence type="ECO:0000256" key="3">
    <source>
        <dbReference type="ARBA" id="ARBA00022679"/>
    </source>
</evidence>
<comment type="pathway">
    <text evidence="1">Purine metabolism; IMP biosynthesis via de novo pathway; N(2)-formyl-N(1)-(5-phospho-D-ribosyl)glycinamide from N(1)-(5-phospho-D-ribosyl)glycinamide (10-formyl THF route): step 1/1.</text>
</comment>
<evidence type="ECO:0000256" key="4">
    <source>
        <dbReference type="ARBA" id="ARBA00022755"/>
    </source>
</evidence>
<protein>
    <recommendedName>
        <fullName evidence="2">phosphoribosylglycinamide formyltransferase 1</fullName>
        <ecNumber evidence="2">2.1.2.2</ecNumber>
    </recommendedName>
</protein>
<dbReference type="RefSeq" id="WP_048101922.1">
    <property type="nucleotide sequence ID" value="NZ_JBBYJF010000001.1"/>
</dbReference>
<evidence type="ECO:0000256" key="2">
    <source>
        <dbReference type="ARBA" id="ARBA00012254"/>
    </source>
</evidence>
<reference evidence="6 7" key="1">
    <citation type="submission" date="2015-09" db="EMBL/GenBank/DDBJ databases">
        <title>Heavy metals and arsenic resistance mechanisms in polyextremophilic archaea of the family Ferroplasmaceae.</title>
        <authorList>
            <person name="Bulaev A.G."/>
            <person name="Kanygina A.V."/>
        </authorList>
    </citation>
    <scope>NUCLEOTIDE SEQUENCE [LARGE SCALE GENOMIC DNA]</scope>
    <source>
        <strain evidence="6 7">VT</strain>
    </source>
</reference>
<organism evidence="6 7">
    <name type="scientific">Acidiplasma aeolicum</name>
    <dbReference type="NCBI Taxonomy" id="507754"/>
    <lineage>
        <taxon>Archaea</taxon>
        <taxon>Methanobacteriati</taxon>
        <taxon>Thermoplasmatota</taxon>
        <taxon>Thermoplasmata</taxon>
        <taxon>Thermoplasmatales</taxon>
        <taxon>Ferroplasmaceae</taxon>
        <taxon>Acidiplasma</taxon>
    </lineage>
</organism>
<dbReference type="PANTHER" id="PTHR43369">
    <property type="entry name" value="PHOSPHORIBOSYLGLYCINAMIDE FORMYLTRANSFERASE"/>
    <property type="match status" value="1"/>
</dbReference>
<dbReference type="GO" id="GO:0005829">
    <property type="term" value="C:cytosol"/>
    <property type="evidence" value="ECO:0007669"/>
    <property type="project" value="TreeGrafter"/>
</dbReference>
<dbReference type="Proteomes" id="UP000050320">
    <property type="component" value="Unassembled WGS sequence"/>
</dbReference>
<evidence type="ECO:0000259" key="5">
    <source>
        <dbReference type="Pfam" id="PF00551"/>
    </source>
</evidence>
<dbReference type="GeneID" id="84221886"/>
<dbReference type="EMBL" id="LKBG01000169">
    <property type="protein sequence ID" value="KQB35134.1"/>
    <property type="molecule type" value="Genomic_DNA"/>
</dbReference>
<dbReference type="InterPro" id="IPR002376">
    <property type="entry name" value="Formyl_transf_N"/>
</dbReference>
<comment type="caution">
    <text evidence="6">The sequence shown here is derived from an EMBL/GenBank/DDBJ whole genome shotgun (WGS) entry which is preliminary data.</text>
</comment>
<keyword evidence="7" id="KW-1185">Reference proteome</keyword>
<keyword evidence="4" id="KW-0658">Purine biosynthesis</keyword>
<proteinExistence type="inferred from homology"/>
<keyword evidence="3 6" id="KW-0808">Transferase</keyword>
<evidence type="ECO:0000313" key="7">
    <source>
        <dbReference type="Proteomes" id="UP000050320"/>
    </source>
</evidence>
<feature type="domain" description="Formyl transferase N-terminal" evidence="5">
    <location>
        <begin position="2"/>
        <end position="180"/>
    </location>
</feature>
<accession>A0A0Q0RYB5</accession>
<dbReference type="InterPro" id="IPR004607">
    <property type="entry name" value="GART"/>
</dbReference>
<gene>
    <name evidence="6" type="ORF">AOG54_09210</name>
</gene>
<dbReference type="CDD" id="cd08645">
    <property type="entry name" value="FMT_core_GART"/>
    <property type="match status" value="1"/>
</dbReference>
<dbReference type="PANTHER" id="PTHR43369:SF2">
    <property type="entry name" value="PHOSPHORIBOSYLGLYCINAMIDE FORMYLTRANSFERASE"/>
    <property type="match status" value="1"/>
</dbReference>
<dbReference type="Gene3D" id="3.40.50.170">
    <property type="entry name" value="Formyl transferase, N-terminal domain"/>
    <property type="match status" value="1"/>
</dbReference>
<dbReference type="GO" id="GO:0006189">
    <property type="term" value="P:'de novo' IMP biosynthetic process"/>
    <property type="evidence" value="ECO:0007669"/>
    <property type="project" value="InterPro"/>
</dbReference>
<dbReference type="GO" id="GO:0004644">
    <property type="term" value="F:phosphoribosylglycinamide formyltransferase activity"/>
    <property type="evidence" value="ECO:0007669"/>
    <property type="project" value="UniProtKB-EC"/>
</dbReference>
<dbReference type="AlphaFoldDB" id="A0A0Q0RYB5"/>
<dbReference type="HAMAP" id="MF_01930">
    <property type="entry name" value="PurN"/>
    <property type="match status" value="1"/>
</dbReference>
<dbReference type="Pfam" id="PF00551">
    <property type="entry name" value="Formyl_trans_N"/>
    <property type="match status" value="1"/>
</dbReference>
<dbReference type="InterPro" id="IPR036477">
    <property type="entry name" value="Formyl_transf_N_sf"/>
</dbReference>
<dbReference type="NCBIfam" id="TIGR00639">
    <property type="entry name" value="PurN"/>
    <property type="match status" value="1"/>
</dbReference>
<sequence>MKKILVLASGNGTNFQAIIDAINNGVVNNAKITKLICNNKRANVLEIARSNNIEPILIDSKGDYNKLISEILLSENPDLIVLDGYMKILPDFIINKFLYKIINIHPSLLPLFGGKGYYGKRVHEAVLKSGARFSGCTIHFATNDVDNGPIIDQRIVNVDDYDTPESLEEKIHEQEHKALVFSINLVLSGNYEINGKRVIRKL</sequence>
<evidence type="ECO:0000256" key="1">
    <source>
        <dbReference type="ARBA" id="ARBA00005054"/>
    </source>
</evidence>
<evidence type="ECO:0000313" key="6">
    <source>
        <dbReference type="EMBL" id="KQB35134.1"/>
    </source>
</evidence>